<feature type="domain" description="4'-phosphopantetheinyl transferase" evidence="2">
    <location>
        <begin position="132"/>
        <end position="233"/>
    </location>
</feature>
<dbReference type="InterPro" id="IPR008278">
    <property type="entry name" value="4-PPantetheinyl_Trfase_dom"/>
</dbReference>
<dbReference type="AlphaFoldDB" id="A0A2Z4ACE7"/>
<evidence type="ECO:0000313" key="3">
    <source>
        <dbReference type="EMBL" id="AWT59763.1"/>
    </source>
</evidence>
<keyword evidence="1" id="KW-0808">Transferase</keyword>
<evidence type="ECO:0000256" key="1">
    <source>
        <dbReference type="ARBA" id="ARBA00022679"/>
    </source>
</evidence>
<dbReference type="GO" id="GO:0000287">
    <property type="term" value="F:magnesium ion binding"/>
    <property type="evidence" value="ECO:0007669"/>
    <property type="project" value="InterPro"/>
</dbReference>
<evidence type="ECO:0000313" key="4">
    <source>
        <dbReference type="Proteomes" id="UP000247465"/>
    </source>
</evidence>
<organism evidence="3 4">
    <name type="scientific">Candidatus Moanibacter tarae</name>
    <dbReference type="NCBI Taxonomy" id="2200854"/>
    <lineage>
        <taxon>Bacteria</taxon>
        <taxon>Pseudomonadati</taxon>
        <taxon>Verrucomicrobiota</taxon>
        <taxon>Opitutia</taxon>
        <taxon>Puniceicoccales</taxon>
        <taxon>Puniceicoccales incertae sedis</taxon>
        <taxon>Candidatus Moanibacter</taxon>
    </lineage>
</organism>
<name>A0A2Z4ACE7_9BACT</name>
<dbReference type="EMBL" id="CP029803">
    <property type="protein sequence ID" value="AWT59763.1"/>
    <property type="molecule type" value="Genomic_DNA"/>
</dbReference>
<dbReference type="Proteomes" id="UP000247465">
    <property type="component" value="Chromosome"/>
</dbReference>
<dbReference type="SUPFAM" id="SSF56214">
    <property type="entry name" value="4'-phosphopantetheinyl transferase"/>
    <property type="match status" value="2"/>
</dbReference>
<reference evidence="3 4" key="1">
    <citation type="submission" date="2018-06" db="EMBL/GenBank/DDBJ databases">
        <title>Draft Genome Sequence of a Novel Marine Bacterium Related to the Verrucomicrobia.</title>
        <authorList>
            <person name="Vosseberg J."/>
            <person name="Martijn J."/>
            <person name="Ettema T.J.G."/>
        </authorList>
    </citation>
    <scope>NUCLEOTIDE SEQUENCE [LARGE SCALE GENOMIC DNA]</scope>
    <source>
        <strain evidence="3">TARA_B100001123</strain>
    </source>
</reference>
<dbReference type="Pfam" id="PF01648">
    <property type="entry name" value="ACPS"/>
    <property type="match status" value="1"/>
</dbReference>
<dbReference type="InterPro" id="IPR037143">
    <property type="entry name" value="4-PPantetheinyl_Trfase_dom_sf"/>
</dbReference>
<dbReference type="KEGG" id="mtar:DF168_00958"/>
<proteinExistence type="predicted"/>
<sequence>MEFDSKDFFDSQIWAITLFRENSVRQGYLACAHELQFLDLETKCEKILHPNELNYFKGLKFDKRRRTYLLGRYAGKKALSKQLDELDLTEIEIGTGVFTQPVVRYLSREHAGVSISHTNSYACALSHPEDHPMGIDLEMALNSKVNVMKSQILEDELQMASKWKINQTYRSTVIWTAKEALSKVVRCGMMNPFEGYAICELEQTESSFLGKFRNFGQYRFQSWVLDSFVLTIVLPKKTQMKIEVVLD</sequence>
<accession>A0A2Z4ACE7</accession>
<dbReference type="GO" id="GO:0008897">
    <property type="term" value="F:holo-[acyl-carrier-protein] synthase activity"/>
    <property type="evidence" value="ECO:0007669"/>
    <property type="project" value="InterPro"/>
</dbReference>
<protein>
    <recommendedName>
        <fullName evidence="2">4'-phosphopantetheinyl transferase domain-containing protein</fullName>
    </recommendedName>
</protein>
<gene>
    <name evidence="3" type="ORF">DF168_00958</name>
</gene>
<evidence type="ECO:0000259" key="2">
    <source>
        <dbReference type="Pfam" id="PF01648"/>
    </source>
</evidence>
<dbReference type="Gene3D" id="3.90.470.20">
    <property type="entry name" value="4'-phosphopantetheinyl transferase domain"/>
    <property type="match status" value="2"/>
</dbReference>